<dbReference type="PANTHER" id="PTHR41286">
    <property type="entry name" value="HNH NUCLEASE YAJD-RELATED"/>
    <property type="match status" value="1"/>
</dbReference>
<dbReference type="InterPro" id="IPR003615">
    <property type="entry name" value="HNH_nuc"/>
</dbReference>
<name>A0A161HTY1_9BACL</name>
<dbReference type="PATRIC" id="fig|294699.3.peg.2689"/>
<dbReference type="GO" id="GO:0005829">
    <property type="term" value="C:cytosol"/>
    <property type="evidence" value="ECO:0007669"/>
    <property type="project" value="TreeGrafter"/>
</dbReference>
<protein>
    <recommendedName>
        <fullName evidence="4">Putative HNH nuclease YajD</fullName>
    </recommendedName>
</protein>
<dbReference type="InterPro" id="IPR002711">
    <property type="entry name" value="HNH"/>
</dbReference>
<feature type="domain" description="HNH nuclease" evidence="5">
    <location>
        <begin position="203"/>
        <end position="264"/>
    </location>
</feature>
<keyword evidence="8" id="KW-1185">Reference proteome</keyword>
<keyword evidence="2" id="KW-0378">Hydrolase</keyword>
<dbReference type="GO" id="GO:0008270">
    <property type="term" value="F:zinc ion binding"/>
    <property type="evidence" value="ECO:0007669"/>
    <property type="project" value="InterPro"/>
</dbReference>
<dbReference type="Pfam" id="PF01844">
    <property type="entry name" value="HNH"/>
    <property type="match status" value="1"/>
</dbReference>
<evidence type="ECO:0000256" key="3">
    <source>
        <dbReference type="ARBA" id="ARBA00038412"/>
    </source>
</evidence>
<reference evidence="7 8" key="1">
    <citation type="journal article" date="2006" name="Syst. Appl. Microbiol.">
        <title>Anoxybacillus amylolyticus sp. nov., a thermophilic amylase producing bacterium isolated from Mount Rittmann (Antarctica).</title>
        <authorList>
            <person name="Poli A."/>
            <person name="Esposito E."/>
            <person name="Lama L."/>
            <person name="Orlando P."/>
            <person name="Nicolaus G."/>
            <person name="de Appolonia F."/>
            <person name="Gambacorta A."/>
            <person name="Nicolaus B."/>
        </authorList>
    </citation>
    <scope>NUCLEOTIDE SEQUENCE [LARGE SCALE GENOMIC DNA]</scope>
    <source>
        <strain evidence="7 8">DSM 15939</strain>
    </source>
</reference>
<evidence type="ECO:0000256" key="2">
    <source>
        <dbReference type="ARBA" id="ARBA00022801"/>
    </source>
</evidence>
<dbReference type="CDD" id="cd00085">
    <property type="entry name" value="HNHc"/>
    <property type="match status" value="1"/>
</dbReference>
<gene>
    <name evidence="7" type="ORF">GFC30_2609</name>
</gene>
<proteinExistence type="inferred from homology"/>
<feature type="domain" description="TRASH" evidence="6">
    <location>
        <begin position="146"/>
        <end position="178"/>
    </location>
</feature>
<dbReference type="SMART" id="SM00746">
    <property type="entry name" value="TRASH"/>
    <property type="match status" value="4"/>
</dbReference>
<dbReference type="SMART" id="SM00507">
    <property type="entry name" value="HNHc"/>
    <property type="match status" value="1"/>
</dbReference>
<keyword evidence="7" id="KW-0255">Endonuclease</keyword>
<dbReference type="Proteomes" id="UP000076865">
    <property type="component" value="Chromosome"/>
</dbReference>
<dbReference type="RefSeq" id="WP_066326175.1">
    <property type="nucleotide sequence ID" value="NZ_CP015438.1"/>
</dbReference>
<dbReference type="EMBL" id="CP015438">
    <property type="protein sequence ID" value="ANB59546.1"/>
    <property type="molecule type" value="Genomic_DNA"/>
</dbReference>
<keyword evidence="1" id="KW-0540">Nuclease</keyword>
<evidence type="ECO:0000256" key="4">
    <source>
        <dbReference type="ARBA" id="ARBA00040194"/>
    </source>
</evidence>
<feature type="domain" description="TRASH" evidence="6">
    <location>
        <begin position="101"/>
        <end position="133"/>
    </location>
</feature>
<dbReference type="KEGG" id="aamy:GFC30_2609"/>
<dbReference type="PANTHER" id="PTHR41286:SF1">
    <property type="entry name" value="HNH NUCLEASE YAJD-RELATED"/>
    <property type="match status" value="1"/>
</dbReference>
<accession>A0A161HTY1</accession>
<sequence length="275" mass="32619">MKKKCLNCDEEIYVKPSHFERKKFCSRSCKTEYQKKNPPLFWKKMSKKVRVFCSFCGKEMLRKPSIIQKNNFCNKQCRRMYLIKNAHQINQHLRKRVEKICKICGKTFDVPKNREFSAKYCSKTCLGKANGERGKAQYKKRIIVTCNNCGKKIEKKPSVARNLNFCSVHCMGDYYERTRMFSGENNGAWAGGDIEYYGPNWRAQRRKARERDNFTCQDCGITEAEYERELSVHHIIPFRAFNGDWEKANELSNLITLCEYPCHRKRHSQEIWLKI</sequence>
<feature type="domain" description="TRASH" evidence="6">
    <location>
        <begin position="5"/>
        <end position="37"/>
    </location>
</feature>
<organism evidence="7 8">
    <name type="scientific">Anoxybacteroides amylolyticum</name>
    <dbReference type="NCBI Taxonomy" id="294699"/>
    <lineage>
        <taxon>Bacteria</taxon>
        <taxon>Bacillati</taxon>
        <taxon>Bacillota</taxon>
        <taxon>Bacilli</taxon>
        <taxon>Bacillales</taxon>
        <taxon>Anoxybacillaceae</taxon>
        <taxon>Anoxybacteroides</taxon>
    </lineage>
</organism>
<comment type="similarity">
    <text evidence="3">Belongs to the HNH nuclease family.</text>
</comment>
<dbReference type="AlphaFoldDB" id="A0A161HTY1"/>
<feature type="domain" description="TRASH" evidence="6">
    <location>
        <begin position="53"/>
        <end position="85"/>
    </location>
</feature>
<dbReference type="GO" id="GO:0003676">
    <property type="term" value="F:nucleic acid binding"/>
    <property type="evidence" value="ECO:0007669"/>
    <property type="project" value="InterPro"/>
</dbReference>
<evidence type="ECO:0000259" key="6">
    <source>
        <dbReference type="SMART" id="SM00746"/>
    </source>
</evidence>
<dbReference type="GO" id="GO:0004519">
    <property type="term" value="F:endonuclease activity"/>
    <property type="evidence" value="ECO:0007669"/>
    <property type="project" value="UniProtKB-KW"/>
</dbReference>
<evidence type="ECO:0000259" key="5">
    <source>
        <dbReference type="SMART" id="SM00507"/>
    </source>
</evidence>
<dbReference type="InterPro" id="IPR011017">
    <property type="entry name" value="TRASH_dom"/>
</dbReference>
<evidence type="ECO:0000256" key="1">
    <source>
        <dbReference type="ARBA" id="ARBA00022722"/>
    </source>
</evidence>
<evidence type="ECO:0000313" key="8">
    <source>
        <dbReference type="Proteomes" id="UP000076865"/>
    </source>
</evidence>
<dbReference type="GO" id="GO:0016787">
    <property type="term" value="F:hydrolase activity"/>
    <property type="evidence" value="ECO:0007669"/>
    <property type="project" value="UniProtKB-KW"/>
</dbReference>
<evidence type="ECO:0000313" key="7">
    <source>
        <dbReference type="EMBL" id="ANB59546.1"/>
    </source>
</evidence>